<dbReference type="AlphaFoldDB" id="A0AA40R554"/>
<accession>A0AA40R554</accession>
<evidence type="ECO:0000313" key="1">
    <source>
        <dbReference type="EMBL" id="KWZ53345.1"/>
    </source>
</evidence>
<reference evidence="1 2" key="1">
    <citation type="submission" date="2015-11" db="EMBL/GenBank/DDBJ databases">
        <authorList>
            <person name="Sahl J."/>
            <person name="Wagner D."/>
            <person name="Keim P."/>
        </authorList>
    </citation>
    <scope>NUCLEOTIDE SEQUENCE [LARGE SCALE GENOMIC DNA]</scope>
    <source>
        <strain evidence="1 2">MSMB1157</strain>
    </source>
</reference>
<evidence type="ECO:0000313" key="2">
    <source>
        <dbReference type="Proteomes" id="UP000070119"/>
    </source>
</evidence>
<proteinExistence type="predicted"/>
<dbReference type="RefSeq" id="WP_060969639.1">
    <property type="nucleotide sequence ID" value="NZ_CM003772.1"/>
</dbReference>
<dbReference type="Proteomes" id="UP000070119">
    <property type="component" value="Chromosome 2"/>
</dbReference>
<dbReference type="EMBL" id="LNJU01000005">
    <property type="protein sequence ID" value="KWZ53345.1"/>
    <property type="molecule type" value="Genomic_DNA"/>
</dbReference>
<organism evidence="1 2">
    <name type="scientific">Burkholderia ubonensis</name>
    <dbReference type="NCBI Taxonomy" id="101571"/>
    <lineage>
        <taxon>Bacteria</taxon>
        <taxon>Pseudomonadati</taxon>
        <taxon>Pseudomonadota</taxon>
        <taxon>Betaproteobacteria</taxon>
        <taxon>Burkholderiales</taxon>
        <taxon>Burkholderiaceae</taxon>
        <taxon>Burkholderia</taxon>
        <taxon>Burkholderia cepacia complex</taxon>
    </lineage>
</organism>
<name>A0AA40R554_9BURK</name>
<comment type="caution">
    <text evidence="1">The sequence shown here is derived from an EMBL/GenBank/DDBJ whole genome shotgun (WGS) entry which is preliminary data.</text>
</comment>
<sequence length="169" mass="18500">MAGTKKKPRGKHDPRRALSAARRLDARAHGRRQLHDSQMRDMGIAYRIAFDRIRAGRGDMSTWSTISGMTHIAAAMAERGIGHEHIDALERALAGIERAERHGRESGCWTFDGDALSAVKAALDIHDAQLEVATIGDAREAIKEAERRIDRKIGARSANDGAVAQRMAA</sequence>
<protein>
    <submittedName>
        <fullName evidence="1">Uncharacterized protein</fullName>
    </submittedName>
</protein>
<gene>
    <name evidence="1" type="ORF">WK57_30620</name>
</gene>